<evidence type="ECO:0000256" key="1">
    <source>
        <dbReference type="SAM" id="MobiDB-lite"/>
    </source>
</evidence>
<evidence type="ECO:0000313" key="2">
    <source>
        <dbReference type="EMBL" id="KAK3485919.1"/>
    </source>
</evidence>
<dbReference type="EMBL" id="JAULSX010000009">
    <property type="protein sequence ID" value="KAK3485919.1"/>
    <property type="molecule type" value="Genomic_DNA"/>
</dbReference>
<comment type="caution">
    <text evidence="2">The sequence shown here is derived from an EMBL/GenBank/DDBJ whole genome shotgun (WGS) entry which is preliminary data.</text>
</comment>
<protein>
    <submittedName>
        <fullName evidence="2">Uncharacterized protein</fullName>
    </submittedName>
</protein>
<accession>A0AAJ0MMA2</accession>
<gene>
    <name evidence="2" type="ORF">B0T23DRAFT_408006</name>
</gene>
<name>A0AAJ0MMA2_9PEZI</name>
<sequence>MESRPRNDSLLSLPSIAHDETTSLESQNGKPAQEIAPWSHPVAQFVSLGTCDGTNEFIANPCYPLRLLPVPNSVTGSDTRYSLVAAREVKKQERDLYPARDIDRIQSAFAAALFIKTPDNPLMLSQVSVQPGGCFTGDDWLIHQFSSPEGVKLDQDGLSSACLLPLARLRFDTSASAPVRLHQNPGPFSPSTMVGFYGGSSPPLTMADMHGAQIMKFHRAYRHTVSAVRHEQSLPQHMPEKPLPGWFPEVPGHLQQNGTSRYIAVTAGTRPRFDGIKFFGTTWVPNGLVVANRDKLG</sequence>
<evidence type="ECO:0000313" key="3">
    <source>
        <dbReference type="Proteomes" id="UP001285908"/>
    </source>
</evidence>
<dbReference type="GeneID" id="87876876"/>
<dbReference type="RefSeq" id="XP_062688682.1">
    <property type="nucleotide sequence ID" value="XM_062839254.1"/>
</dbReference>
<proteinExistence type="predicted"/>
<dbReference type="Proteomes" id="UP001285908">
    <property type="component" value="Unassembled WGS sequence"/>
</dbReference>
<organism evidence="2 3">
    <name type="scientific">Neurospora hispaniola</name>
    <dbReference type="NCBI Taxonomy" id="588809"/>
    <lineage>
        <taxon>Eukaryota</taxon>
        <taxon>Fungi</taxon>
        <taxon>Dikarya</taxon>
        <taxon>Ascomycota</taxon>
        <taxon>Pezizomycotina</taxon>
        <taxon>Sordariomycetes</taxon>
        <taxon>Sordariomycetidae</taxon>
        <taxon>Sordariales</taxon>
        <taxon>Sordariaceae</taxon>
        <taxon>Neurospora</taxon>
    </lineage>
</organism>
<reference evidence="2 3" key="1">
    <citation type="journal article" date="2023" name="Mol. Phylogenet. Evol.">
        <title>Genome-scale phylogeny and comparative genomics of the fungal order Sordariales.</title>
        <authorList>
            <person name="Hensen N."/>
            <person name="Bonometti L."/>
            <person name="Westerberg I."/>
            <person name="Brannstrom I.O."/>
            <person name="Guillou S."/>
            <person name="Cros-Aarteil S."/>
            <person name="Calhoun S."/>
            <person name="Haridas S."/>
            <person name="Kuo A."/>
            <person name="Mondo S."/>
            <person name="Pangilinan J."/>
            <person name="Riley R."/>
            <person name="LaButti K."/>
            <person name="Andreopoulos B."/>
            <person name="Lipzen A."/>
            <person name="Chen C."/>
            <person name="Yan M."/>
            <person name="Daum C."/>
            <person name="Ng V."/>
            <person name="Clum A."/>
            <person name="Steindorff A."/>
            <person name="Ohm R.A."/>
            <person name="Martin F."/>
            <person name="Silar P."/>
            <person name="Natvig D.O."/>
            <person name="Lalanne C."/>
            <person name="Gautier V."/>
            <person name="Ament-Velasquez S.L."/>
            <person name="Kruys A."/>
            <person name="Hutchinson M.I."/>
            <person name="Powell A.J."/>
            <person name="Barry K."/>
            <person name="Miller A.N."/>
            <person name="Grigoriev I.V."/>
            <person name="Debuchy R."/>
            <person name="Gladieux P."/>
            <person name="Hiltunen Thoren M."/>
            <person name="Johannesson H."/>
        </authorList>
    </citation>
    <scope>NUCLEOTIDE SEQUENCE [LARGE SCALE GENOMIC DNA]</scope>
    <source>
        <strain evidence="2 3">FGSC 10403</strain>
    </source>
</reference>
<dbReference type="AlphaFoldDB" id="A0AAJ0MMA2"/>
<keyword evidence="3" id="KW-1185">Reference proteome</keyword>
<feature type="region of interest" description="Disordered" evidence="1">
    <location>
        <begin position="1"/>
        <end position="32"/>
    </location>
</feature>